<evidence type="ECO:0000256" key="1">
    <source>
        <dbReference type="ARBA" id="ARBA00004448"/>
    </source>
</evidence>
<evidence type="ECO:0000256" key="12">
    <source>
        <dbReference type="PROSITE-ProRule" id="PRU00282"/>
    </source>
</evidence>
<keyword evidence="9" id="KW-1133">Transmembrane helix</keyword>
<feature type="compositionally biased region" description="Low complexity" evidence="14">
    <location>
        <begin position="79"/>
        <end position="89"/>
    </location>
</feature>
<dbReference type="PROSITE" id="PS50920">
    <property type="entry name" value="SOLCAR"/>
    <property type="match status" value="3"/>
</dbReference>
<dbReference type="EMBL" id="GL541677">
    <property type="protein sequence ID" value="KDE06052.1"/>
    <property type="molecule type" value="Genomic_DNA"/>
</dbReference>
<proteinExistence type="inferred from homology"/>
<evidence type="ECO:0000256" key="2">
    <source>
        <dbReference type="ARBA" id="ARBA00006375"/>
    </source>
</evidence>
<dbReference type="EMBL" id="AEIJ01000348">
    <property type="status" value="NOT_ANNOTATED_CDS"/>
    <property type="molecule type" value="Genomic_DNA"/>
</dbReference>
<keyword evidence="8" id="KW-0106">Calcium</keyword>
<dbReference type="HOGENOM" id="CLU_015166_10_9_1"/>
<dbReference type="InterPro" id="IPR002067">
    <property type="entry name" value="MCP"/>
</dbReference>
<dbReference type="OrthoDB" id="270584at2759"/>
<dbReference type="InterPro" id="IPR023395">
    <property type="entry name" value="MCP_dom_sf"/>
</dbReference>
<comment type="subcellular location">
    <subcellularLocation>
        <location evidence="1">Mitochondrion inner membrane</location>
        <topology evidence="1">Multi-pass membrane protein</topology>
    </subcellularLocation>
</comment>
<keyword evidence="3 13" id="KW-0813">Transport</keyword>
<keyword evidence="5" id="KW-0479">Metal-binding</keyword>
<evidence type="ECO:0000313" key="17">
    <source>
        <dbReference type="Proteomes" id="UP000017200"/>
    </source>
</evidence>
<reference evidence="17" key="1">
    <citation type="submission" date="2010-11" db="EMBL/GenBank/DDBJ databases">
        <title>The genome sequence of Microbotryum violaceum strain p1A1 Lamole.</title>
        <authorList>
            <person name="Cuomo C."/>
            <person name="Perlin M."/>
            <person name="Young S.K."/>
            <person name="Zeng Q."/>
            <person name="Gargeya S."/>
            <person name="Alvarado L."/>
            <person name="Berlin A."/>
            <person name="Chapman S.B."/>
            <person name="Chen Z."/>
            <person name="Freedman E."/>
            <person name="Gellesch M."/>
            <person name="Goldberg J."/>
            <person name="Griggs A."/>
            <person name="Gujja S."/>
            <person name="Heilman E."/>
            <person name="Heiman D."/>
            <person name="Howarth C."/>
            <person name="Mehta T."/>
            <person name="Neiman D."/>
            <person name="Pearson M."/>
            <person name="Roberts A."/>
            <person name="Saif S."/>
            <person name="Shea T."/>
            <person name="Shenoy N."/>
            <person name="Sisk P."/>
            <person name="Stolte C."/>
            <person name="Sykes S."/>
            <person name="White J."/>
            <person name="Yandava C."/>
            <person name="Haas B."/>
            <person name="Nusbaum C."/>
            <person name="Birren B."/>
        </authorList>
    </citation>
    <scope>NUCLEOTIDE SEQUENCE [LARGE SCALE GENOMIC DNA]</scope>
    <source>
        <strain evidence="17">p1A1 Lamole</strain>
    </source>
</reference>
<dbReference type="InParanoid" id="U5H8Q3"/>
<keyword evidence="11 12" id="KW-0472">Membrane</keyword>
<keyword evidence="7" id="KW-0999">Mitochondrion inner membrane</keyword>
<organism evidence="15">
    <name type="scientific">Microbotryum lychnidis-dioicae (strain p1A1 Lamole / MvSl-1064)</name>
    <name type="common">Anther smut fungus</name>
    <dbReference type="NCBI Taxonomy" id="683840"/>
    <lineage>
        <taxon>Eukaryota</taxon>
        <taxon>Fungi</taxon>
        <taxon>Dikarya</taxon>
        <taxon>Basidiomycota</taxon>
        <taxon>Pucciniomycotina</taxon>
        <taxon>Microbotryomycetes</taxon>
        <taxon>Microbotryales</taxon>
        <taxon>Microbotryaceae</taxon>
        <taxon>Microbotryum</taxon>
    </lineage>
</organism>
<dbReference type="FunCoup" id="U5H8Q3">
    <property type="interactions" value="31"/>
</dbReference>
<dbReference type="STRING" id="683840.U5H8Q3"/>
<evidence type="ECO:0000256" key="9">
    <source>
        <dbReference type="ARBA" id="ARBA00022989"/>
    </source>
</evidence>
<feature type="region of interest" description="Disordered" evidence="14">
    <location>
        <begin position="79"/>
        <end position="98"/>
    </location>
</feature>
<dbReference type="PRINTS" id="PR00926">
    <property type="entry name" value="MITOCARRIER"/>
</dbReference>
<evidence type="ECO:0000256" key="11">
    <source>
        <dbReference type="ARBA" id="ARBA00023136"/>
    </source>
</evidence>
<dbReference type="SUPFAM" id="SSF103506">
    <property type="entry name" value="Mitochondrial carrier"/>
    <property type="match status" value="1"/>
</dbReference>
<dbReference type="Proteomes" id="UP000017200">
    <property type="component" value="Unassembled WGS sequence"/>
</dbReference>
<feature type="repeat" description="Solcar" evidence="12">
    <location>
        <begin position="212"/>
        <end position="307"/>
    </location>
</feature>
<accession>U5H8Q3</accession>
<reference evidence="16" key="4">
    <citation type="submission" date="2015-06" db="UniProtKB">
        <authorList>
            <consortium name="EnsemblFungi"/>
        </authorList>
    </citation>
    <scope>IDENTIFICATION</scope>
</reference>
<dbReference type="InterPro" id="IPR018108">
    <property type="entry name" value="MCP_transmembrane"/>
</dbReference>
<evidence type="ECO:0000256" key="3">
    <source>
        <dbReference type="ARBA" id="ARBA00022448"/>
    </source>
</evidence>
<dbReference type="AlphaFoldDB" id="U5H8Q3"/>
<dbReference type="GO" id="GO:0055085">
    <property type="term" value="P:transmembrane transport"/>
    <property type="evidence" value="ECO:0007669"/>
    <property type="project" value="InterPro"/>
</dbReference>
<dbReference type="Pfam" id="PF00153">
    <property type="entry name" value="Mito_carr"/>
    <property type="match status" value="3"/>
</dbReference>
<evidence type="ECO:0000256" key="5">
    <source>
        <dbReference type="ARBA" id="ARBA00022723"/>
    </source>
</evidence>
<evidence type="ECO:0000256" key="7">
    <source>
        <dbReference type="ARBA" id="ARBA00022792"/>
    </source>
</evidence>
<protein>
    <recommendedName>
        <fullName evidence="18">Mitochondrial carrier protein</fullName>
    </recommendedName>
</protein>
<gene>
    <name evidence="15" type="ORF">MVLG_03606</name>
</gene>
<reference evidence="15 17" key="3">
    <citation type="journal article" date="2015" name="BMC Genomics">
        <title>Sex and parasites: genomic and transcriptomic analysis of Microbotryum lychnidis-dioicae, the biotrophic and plant-castrating anther smut fungus.</title>
        <authorList>
            <person name="Perlin M.H."/>
            <person name="Amselem J."/>
            <person name="Fontanillas E."/>
            <person name="Toh S.S."/>
            <person name="Chen Z."/>
            <person name="Goldberg J."/>
            <person name="Duplessis S."/>
            <person name="Henrissat B."/>
            <person name="Young S."/>
            <person name="Zeng Q."/>
            <person name="Aguileta G."/>
            <person name="Petit E."/>
            <person name="Badouin H."/>
            <person name="Andrews J."/>
            <person name="Razeeq D."/>
            <person name="Gabaldon T."/>
            <person name="Quesneville H."/>
            <person name="Giraud T."/>
            <person name="Hood M.E."/>
            <person name="Schultz D.J."/>
            <person name="Cuomo C.A."/>
        </authorList>
    </citation>
    <scope>NUCLEOTIDE SEQUENCE [LARGE SCALE GENOMIC DNA]</scope>
    <source>
        <strain evidence="15">P1A1 Lamole</strain>
        <strain evidence="17">p1A1 Lamole</strain>
    </source>
</reference>
<evidence type="ECO:0000256" key="6">
    <source>
        <dbReference type="ARBA" id="ARBA00022737"/>
    </source>
</evidence>
<dbReference type="EnsemblFungi" id="MVLG_03606T0">
    <property type="protein sequence ID" value="MVLG_03606T0"/>
    <property type="gene ID" value="MVLG_03606"/>
</dbReference>
<evidence type="ECO:0000313" key="16">
    <source>
        <dbReference type="EnsemblFungi" id="MVLG_03606T0"/>
    </source>
</evidence>
<dbReference type="PANTHER" id="PTHR24089">
    <property type="entry name" value="SOLUTE CARRIER FAMILY 25"/>
    <property type="match status" value="1"/>
</dbReference>
<evidence type="ECO:0000256" key="10">
    <source>
        <dbReference type="ARBA" id="ARBA00023128"/>
    </source>
</evidence>
<evidence type="ECO:0000256" key="8">
    <source>
        <dbReference type="ARBA" id="ARBA00022837"/>
    </source>
</evidence>
<dbReference type="FunFam" id="1.50.40.10:FF:000016">
    <property type="entry name" value="Solute carrier family 25 member 23"/>
    <property type="match status" value="1"/>
</dbReference>
<comment type="similarity">
    <text evidence="2 13">Belongs to the mitochondrial carrier (TC 2.A.29) family.</text>
</comment>
<dbReference type="GO" id="GO:0046872">
    <property type="term" value="F:metal ion binding"/>
    <property type="evidence" value="ECO:0007669"/>
    <property type="project" value="UniProtKB-KW"/>
</dbReference>
<evidence type="ECO:0008006" key="18">
    <source>
        <dbReference type="Google" id="ProtNLM"/>
    </source>
</evidence>
<evidence type="ECO:0000256" key="13">
    <source>
        <dbReference type="RuleBase" id="RU000488"/>
    </source>
</evidence>
<keyword evidence="17" id="KW-1185">Reference proteome</keyword>
<reference evidence="15" key="2">
    <citation type="submission" date="2010-11" db="EMBL/GenBank/DDBJ databases">
        <authorList>
            <consortium name="The Broad Institute Genome Sequencing Platform"/>
            <person name="Earl A."/>
            <person name="Ward D."/>
            <person name="Feldgarden M."/>
            <person name="Gevers D."/>
            <person name="Butler R."/>
            <person name="Young S.K."/>
            <person name="Zeng Q."/>
            <person name="Gargeya S."/>
            <person name="Fitzgerald M."/>
            <person name="Haas B."/>
            <person name="Abouelleil A."/>
            <person name="Alvarado L."/>
            <person name="Arachchi H.M."/>
            <person name="Berlin A."/>
            <person name="Brown A."/>
            <person name="Chapman S.B."/>
            <person name="Chen Z."/>
            <person name="Dunbar C."/>
            <person name="Freedman E."/>
            <person name="Gearin G."/>
            <person name="Gellesch M."/>
            <person name="Goldberg J."/>
            <person name="Griggs A."/>
            <person name="Gujja S."/>
            <person name="Heilman E."/>
            <person name="Heiman D."/>
            <person name="Howarth C."/>
            <person name="Larson L."/>
            <person name="Lui A."/>
            <person name="MacDonald P.J.P."/>
            <person name="Mehta T."/>
            <person name="Montmayeur A."/>
            <person name="Murphy C."/>
            <person name="Neiman D."/>
            <person name="Pearson M."/>
            <person name="Priest M."/>
            <person name="Roberts A."/>
            <person name="Saif S."/>
            <person name="Shea T."/>
            <person name="Shenoy N."/>
            <person name="Sisk P."/>
            <person name="Stolte C."/>
            <person name="Sykes S."/>
            <person name="White J."/>
            <person name="Yandava C."/>
            <person name="Wortman J."/>
            <person name="Nusbaum C."/>
            <person name="Birren B."/>
        </authorList>
    </citation>
    <scope>NUCLEOTIDE SEQUENCE</scope>
    <source>
        <strain evidence="15">P1A1 Lamole</strain>
    </source>
</reference>
<dbReference type="Gene3D" id="1.50.40.10">
    <property type="entry name" value="Mitochondrial carrier domain"/>
    <property type="match status" value="1"/>
</dbReference>
<evidence type="ECO:0000256" key="14">
    <source>
        <dbReference type="SAM" id="MobiDB-lite"/>
    </source>
</evidence>
<sequence length="421" mass="44430">MAHFPDPTTTTSYPTGSSSCLWAHVSERAGTTGSFAGATSGTSRAHTAAAAVAATAAAPSAAPSALTFNSNRSIGTSNTAAAAAAATPPTSHPIPPNPTSPNFVISWSRDSKLPLFPLPPASAFIAGAAAGAASRTVVSPLERLKIILQVQGTRGEYQGIVPSLAKMWKEEGFKGYMKGNGINCLRIMPYSAVQFSSYELVKGFLASNGSEIDTPRRLLAGSLAGIASVVSTYPLDLVRSRLSIESASLGLSSDSPKKSTGIWKMTVRVFREENGFKGLYRGLTPTAAGVAPYVAINFAAYESFKIYLSNAEGHPPGTLEKLCCGALAGSISQTLTYPLDVLRRRMQVVGVKGLGYEYSGAWNAVFTIIRKEGLKGLYKGIIPNLLKVGPSIGTSFAVYEATRDAIDHWRYPEPEDGHDEE</sequence>
<keyword evidence="4 12" id="KW-0812">Transmembrane</keyword>
<keyword evidence="10" id="KW-0496">Mitochondrion</keyword>
<keyword evidence="6" id="KW-0677">Repeat</keyword>
<name>U5H8Q3_USTV1</name>
<evidence type="ECO:0000313" key="15">
    <source>
        <dbReference type="EMBL" id="KDE06052.1"/>
    </source>
</evidence>
<evidence type="ECO:0000256" key="4">
    <source>
        <dbReference type="ARBA" id="ARBA00022692"/>
    </source>
</evidence>
<feature type="repeat" description="Solcar" evidence="12">
    <location>
        <begin position="316"/>
        <end position="405"/>
    </location>
</feature>
<dbReference type="OMA" id="YKMSVPK"/>
<dbReference type="GO" id="GO:0005743">
    <property type="term" value="C:mitochondrial inner membrane"/>
    <property type="evidence" value="ECO:0007669"/>
    <property type="project" value="UniProtKB-SubCell"/>
</dbReference>
<feature type="repeat" description="Solcar" evidence="12">
    <location>
        <begin position="118"/>
        <end position="204"/>
    </location>
</feature>